<organism evidence="1">
    <name type="scientific">marine metagenome</name>
    <dbReference type="NCBI Taxonomy" id="408172"/>
    <lineage>
        <taxon>unclassified sequences</taxon>
        <taxon>metagenomes</taxon>
        <taxon>ecological metagenomes</taxon>
    </lineage>
</organism>
<protein>
    <submittedName>
        <fullName evidence="1">Uncharacterized protein</fullName>
    </submittedName>
</protein>
<sequence>MAGKININPEALKRNLDVIIVVVVAIG</sequence>
<gene>
    <name evidence="1" type="ORF">METZ01_LOCUS393133</name>
</gene>
<name>A0A382V1D5_9ZZZZ</name>
<dbReference type="AlphaFoldDB" id="A0A382V1D5"/>
<evidence type="ECO:0000313" key="1">
    <source>
        <dbReference type="EMBL" id="SVD40279.1"/>
    </source>
</evidence>
<reference evidence="1" key="1">
    <citation type="submission" date="2018-05" db="EMBL/GenBank/DDBJ databases">
        <authorList>
            <person name="Lanie J.A."/>
            <person name="Ng W.-L."/>
            <person name="Kazmierczak K.M."/>
            <person name="Andrzejewski T.M."/>
            <person name="Davidsen T.M."/>
            <person name="Wayne K.J."/>
            <person name="Tettelin H."/>
            <person name="Glass J.I."/>
            <person name="Rusch D."/>
            <person name="Podicherti R."/>
            <person name="Tsui H.-C.T."/>
            <person name="Winkler M.E."/>
        </authorList>
    </citation>
    <scope>NUCLEOTIDE SEQUENCE</scope>
</reference>
<feature type="non-terminal residue" evidence="1">
    <location>
        <position position="27"/>
    </location>
</feature>
<proteinExistence type="predicted"/>
<accession>A0A382V1D5</accession>
<dbReference type="EMBL" id="UINC01148416">
    <property type="protein sequence ID" value="SVD40279.1"/>
    <property type="molecule type" value="Genomic_DNA"/>
</dbReference>